<evidence type="ECO:0000259" key="12">
    <source>
        <dbReference type="PROSITE" id="PS50157"/>
    </source>
</evidence>
<dbReference type="GO" id="GO:0000978">
    <property type="term" value="F:RNA polymerase II cis-regulatory region sequence-specific DNA binding"/>
    <property type="evidence" value="ECO:0007669"/>
    <property type="project" value="TreeGrafter"/>
</dbReference>
<keyword evidence="3" id="KW-0479">Metal-binding</keyword>
<evidence type="ECO:0000256" key="7">
    <source>
        <dbReference type="ARBA" id="ARBA00023015"/>
    </source>
</evidence>
<dbReference type="GO" id="GO:0005634">
    <property type="term" value="C:nucleus"/>
    <property type="evidence" value="ECO:0007669"/>
    <property type="project" value="UniProtKB-SubCell"/>
</dbReference>
<evidence type="ECO:0000256" key="5">
    <source>
        <dbReference type="ARBA" id="ARBA00022771"/>
    </source>
</evidence>
<dbReference type="InterPro" id="IPR051967">
    <property type="entry name" value="Krueppel_C2H2-ZF"/>
</dbReference>
<evidence type="ECO:0000313" key="13">
    <source>
        <dbReference type="EMBL" id="CAL4062498.1"/>
    </source>
</evidence>
<keyword evidence="10" id="KW-0539">Nucleus</keyword>
<dbReference type="InterPro" id="IPR013087">
    <property type="entry name" value="Znf_C2H2_type"/>
</dbReference>
<dbReference type="AlphaFoldDB" id="A0AAV2PNF3"/>
<evidence type="ECO:0000256" key="1">
    <source>
        <dbReference type="ARBA" id="ARBA00004123"/>
    </source>
</evidence>
<keyword evidence="4" id="KW-0677">Repeat</keyword>
<evidence type="ECO:0000256" key="3">
    <source>
        <dbReference type="ARBA" id="ARBA00022723"/>
    </source>
</evidence>
<dbReference type="SUPFAM" id="SSF57667">
    <property type="entry name" value="beta-beta-alpha zinc fingers"/>
    <property type="match status" value="1"/>
</dbReference>
<name>A0AAV2PNF3_MEGNR</name>
<sequence length="118" mass="13501">MDSLHGQQESFLVTQTIMQSDNGDNDMENPKSSCQVCGKGFQGRYAKYNLKRHLMIHRGEKPFTCMMCPYRTNQKGNLKNHVWTVHRDSMNESVGTFGSVVSEATEENMYNISGSEWK</sequence>
<gene>
    <name evidence="13" type="ORF">MNOR_LOCUS2705</name>
</gene>
<evidence type="ECO:0000256" key="6">
    <source>
        <dbReference type="ARBA" id="ARBA00022833"/>
    </source>
</evidence>
<comment type="caution">
    <text evidence="13">The sequence shown here is derived from an EMBL/GenBank/DDBJ whole genome shotgun (WGS) entry which is preliminary data.</text>
</comment>
<proteinExistence type="inferred from homology"/>
<dbReference type="SMART" id="SM00355">
    <property type="entry name" value="ZnF_C2H2"/>
    <property type="match status" value="2"/>
</dbReference>
<comment type="subcellular location">
    <subcellularLocation>
        <location evidence="1">Nucleus</location>
    </subcellularLocation>
</comment>
<dbReference type="PROSITE" id="PS50157">
    <property type="entry name" value="ZINC_FINGER_C2H2_2"/>
    <property type="match status" value="1"/>
</dbReference>
<dbReference type="FunFam" id="3.30.160.60:FF:000446">
    <property type="entry name" value="Zinc finger protein"/>
    <property type="match status" value="1"/>
</dbReference>
<evidence type="ECO:0000256" key="4">
    <source>
        <dbReference type="ARBA" id="ARBA00022737"/>
    </source>
</evidence>
<keyword evidence="8" id="KW-0238">DNA-binding</keyword>
<evidence type="ECO:0000313" key="14">
    <source>
        <dbReference type="Proteomes" id="UP001497623"/>
    </source>
</evidence>
<dbReference type="PANTHER" id="PTHR45925">
    <property type="entry name" value="ZINC FINGER PROTEIN"/>
    <property type="match status" value="1"/>
</dbReference>
<dbReference type="InterPro" id="IPR036236">
    <property type="entry name" value="Znf_C2H2_sf"/>
</dbReference>
<protein>
    <recommendedName>
        <fullName evidence="12">C2H2-type domain-containing protein</fullName>
    </recommendedName>
</protein>
<organism evidence="13 14">
    <name type="scientific">Meganyctiphanes norvegica</name>
    <name type="common">Northern krill</name>
    <name type="synonym">Thysanopoda norvegica</name>
    <dbReference type="NCBI Taxonomy" id="48144"/>
    <lineage>
        <taxon>Eukaryota</taxon>
        <taxon>Metazoa</taxon>
        <taxon>Ecdysozoa</taxon>
        <taxon>Arthropoda</taxon>
        <taxon>Crustacea</taxon>
        <taxon>Multicrustacea</taxon>
        <taxon>Malacostraca</taxon>
        <taxon>Eumalacostraca</taxon>
        <taxon>Eucarida</taxon>
        <taxon>Euphausiacea</taxon>
        <taxon>Euphausiidae</taxon>
        <taxon>Meganyctiphanes</taxon>
    </lineage>
</organism>
<dbReference type="GO" id="GO:0000981">
    <property type="term" value="F:DNA-binding transcription factor activity, RNA polymerase II-specific"/>
    <property type="evidence" value="ECO:0007669"/>
    <property type="project" value="TreeGrafter"/>
</dbReference>
<keyword evidence="9" id="KW-0804">Transcription</keyword>
<dbReference type="Gene3D" id="3.30.160.60">
    <property type="entry name" value="Classic Zinc Finger"/>
    <property type="match status" value="2"/>
</dbReference>
<dbReference type="Proteomes" id="UP001497623">
    <property type="component" value="Unassembled WGS sequence"/>
</dbReference>
<keyword evidence="7" id="KW-0805">Transcription regulation</keyword>
<reference evidence="13 14" key="1">
    <citation type="submission" date="2024-05" db="EMBL/GenBank/DDBJ databases">
        <authorList>
            <person name="Wallberg A."/>
        </authorList>
    </citation>
    <scope>NUCLEOTIDE SEQUENCE [LARGE SCALE GENOMIC DNA]</scope>
</reference>
<evidence type="ECO:0000256" key="10">
    <source>
        <dbReference type="ARBA" id="ARBA00023242"/>
    </source>
</evidence>
<comment type="similarity">
    <text evidence="2">Belongs to the krueppel C2H2-type zinc-finger protein family.</text>
</comment>
<evidence type="ECO:0000256" key="2">
    <source>
        <dbReference type="ARBA" id="ARBA00006991"/>
    </source>
</evidence>
<evidence type="ECO:0000256" key="8">
    <source>
        <dbReference type="ARBA" id="ARBA00023125"/>
    </source>
</evidence>
<dbReference type="GO" id="GO:0008270">
    <property type="term" value="F:zinc ion binding"/>
    <property type="evidence" value="ECO:0007669"/>
    <property type="project" value="UniProtKB-KW"/>
</dbReference>
<evidence type="ECO:0000256" key="9">
    <source>
        <dbReference type="ARBA" id="ARBA00023163"/>
    </source>
</evidence>
<dbReference type="EMBL" id="CAXKWB010000854">
    <property type="protein sequence ID" value="CAL4062498.1"/>
    <property type="molecule type" value="Genomic_DNA"/>
</dbReference>
<keyword evidence="14" id="KW-1185">Reference proteome</keyword>
<feature type="domain" description="C2H2-type" evidence="12">
    <location>
        <begin position="32"/>
        <end position="62"/>
    </location>
</feature>
<keyword evidence="6" id="KW-0862">Zinc</keyword>
<keyword evidence="5 11" id="KW-0863">Zinc-finger</keyword>
<accession>A0AAV2PNF3</accession>
<evidence type="ECO:0000256" key="11">
    <source>
        <dbReference type="PROSITE-ProRule" id="PRU00042"/>
    </source>
</evidence>